<reference evidence="1 2" key="1">
    <citation type="journal article" date="2019" name="Appl. Environ. Microbiol.">
        <title>Environmental Evidence and Genomic Insight of Iron-oxidizing Bacteria Preference Towards More Corrosion Resistant Stainless Steel at Higher Salinities.</title>
        <authorList>
            <person name="Garrison C.E."/>
            <person name="Price K.A."/>
            <person name="Field E.K."/>
        </authorList>
    </citation>
    <scope>NUCLEOTIDE SEQUENCE [LARGE SCALE GENOMIC DNA]</scope>
    <source>
        <strain evidence="1 2">P3</strain>
    </source>
</reference>
<organism evidence="1 2">
    <name type="scientific">Mariprofundus erugo</name>
    <dbReference type="NCBI Taxonomy" id="2528639"/>
    <lineage>
        <taxon>Bacteria</taxon>
        <taxon>Pseudomonadati</taxon>
        <taxon>Pseudomonadota</taxon>
        <taxon>Candidatius Mariprofundia</taxon>
        <taxon>Mariprofundales</taxon>
        <taxon>Mariprofundaceae</taxon>
        <taxon>Mariprofundus</taxon>
    </lineage>
</organism>
<dbReference type="InterPro" id="IPR056510">
    <property type="entry name" value="WapI"/>
</dbReference>
<dbReference type="Pfam" id="PF24716">
    <property type="entry name" value="WapI"/>
    <property type="match status" value="1"/>
</dbReference>
<dbReference type="Proteomes" id="UP000306585">
    <property type="component" value="Unassembled WGS sequence"/>
</dbReference>
<protein>
    <submittedName>
        <fullName evidence="1">Uncharacterized protein</fullName>
    </submittedName>
</protein>
<accession>A0A5R9GSR9</accession>
<gene>
    <name evidence="1" type="ORF">FEF65_01695</name>
</gene>
<dbReference type="EMBL" id="VBRY01000001">
    <property type="protein sequence ID" value="TLS69221.1"/>
    <property type="molecule type" value="Genomic_DNA"/>
</dbReference>
<dbReference type="AlphaFoldDB" id="A0A5R9GSR9"/>
<keyword evidence="2" id="KW-1185">Reference proteome</keyword>
<name>A0A5R9GSR9_9PROT</name>
<evidence type="ECO:0000313" key="2">
    <source>
        <dbReference type="Proteomes" id="UP000306585"/>
    </source>
</evidence>
<comment type="caution">
    <text evidence="1">The sequence shown here is derived from an EMBL/GenBank/DDBJ whole genome shotgun (WGS) entry which is preliminary data.</text>
</comment>
<sequence length="135" mass="14702">MKIENGNNYLELEVSLEEDETLPSYGDAYVIISVNSNGFSGKNDLWVSAEGLQEFCASLVKLEKERIGEATLSSISPGELDLKIYSVDSLGHLAVAGTTGYEVTNMHHSLTFGFEFEGSQLVKAVALPWVKRNAA</sequence>
<evidence type="ECO:0000313" key="1">
    <source>
        <dbReference type="EMBL" id="TLS69221.1"/>
    </source>
</evidence>
<proteinExistence type="predicted"/>
<dbReference type="RefSeq" id="WP_138238034.1">
    <property type="nucleotide sequence ID" value="NZ_VBRY01000001.1"/>
</dbReference>